<dbReference type="EMBL" id="JBJQND010000002">
    <property type="protein sequence ID" value="KAL3884928.1"/>
    <property type="molecule type" value="Genomic_DNA"/>
</dbReference>
<reference evidence="1 2" key="1">
    <citation type="submission" date="2024-11" db="EMBL/GenBank/DDBJ databases">
        <title>Chromosome-level genome assembly of the freshwater bivalve Anodonta woodiana.</title>
        <authorList>
            <person name="Chen X."/>
        </authorList>
    </citation>
    <scope>NUCLEOTIDE SEQUENCE [LARGE SCALE GENOMIC DNA]</scope>
    <source>
        <strain evidence="1">MN2024</strain>
        <tissue evidence="1">Gills</tissue>
    </source>
</reference>
<feature type="non-terminal residue" evidence="1">
    <location>
        <position position="1"/>
    </location>
</feature>
<evidence type="ECO:0000313" key="1">
    <source>
        <dbReference type="EMBL" id="KAL3884928.1"/>
    </source>
</evidence>
<proteinExistence type="predicted"/>
<evidence type="ECO:0000313" key="2">
    <source>
        <dbReference type="Proteomes" id="UP001634394"/>
    </source>
</evidence>
<dbReference type="Proteomes" id="UP001634394">
    <property type="component" value="Unassembled WGS sequence"/>
</dbReference>
<keyword evidence="2" id="KW-1185">Reference proteome</keyword>
<name>A0ABD3XHM6_SINWO</name>
<organism evidence="1 2">
    <name type="scientific">Sinanodonta woodiana</name>
    <name type="common">Chinese pond mussel</name>
    <name type="synonym">Anodonta woodiana</name>
    <dbReference type="NCBI Taxonomy" id="1069815"/>
    <lineage>
        <taxon>Eukaryota</taxon>
        <taxon>Metazoa</taxon>
        <taxon>Spiralia</taxon>
        <taxon>Lophotrochozoa</taxon>
        <taxon>Mollusca</taxon>
        <taxon>Bivalvia</taxon>
        <taxon>Autobranchia</taxon>
        <taxon>Heteroconchia</taxon>
        <taxon>Palaeoheterodonta</taxon>
        <taxon>Unionida</taxon>
        <taxon>Unionoidea</taxon>
        <taxon>Unionidae</taxon>
        <taxon>Unioninae</taxon>
        <taxon>Sinanodonta</taxon>
    </lineage>
</organism>
<comment type="caution">
    <text evidence="1">The sequence shown here is derived from an EMBL/GenBank/DDBJ whole genome shotgun (WGS) entry which is preliminary data.</text>
</comment>
<accession>A0ABD3XHM6</accession>
<protein>
    <submittedName>
        <fullName evidence="1">Uncharacterized protein</fullName>
    </submittedName>
</protein>
<gene>
    <name evidence="1" type="ORF">ACJMK2_025027</name>
</gene>
<dbReference type="AlphaFoldDB" id="A0ABD3XHM6"/>
<sequence>AIDVNGLTRDVYRTTNAAVPRVNRDTPVRTQDAQKVGLVDHAFLATIVTTD</sequence>